<dbReference type="InterPro" id="IPR050630">
    <property type="entry name" value="WD_repeat_EMAP"/>
</dbReference>
<name>A0AAV7JHL0_9METZ</name>
<dbReference type="Pfam" id="PF23414">
    <property type="entry name" value="Beta-prop_EML_2"/>
    <property type="match status" value="1"/>
</dbReference>
<dbReference type="InterPro" id="IPR036322">
    <property type="entry name" value="WD40_repeat_dom_sf"/>
</dbReference>
<dbReference type="PANTHER" id="PTHR13720">
    <property type="entry name" value="WD-40 REPEAT PROTEIN"/>
    <property type="match status" value="1"/>
</dbReference>
<comment type="caution">
    <text evidence="4">The sequence shown here is derived from an EMBL/GenBank/DDBJ whole genome shotgun (WGS) entry which is preliminary data.</text>
</comment>
<evidence type="ECO:0000259" key="3">
    <source>
        <dbReference type="Pfam" id="PF23414"/>
    </source>
</evidence>
<evidence type="ECO:0000313" key="4">
    <source>
        <dbReference type="EMBL" id="KAI6648392.1"/>
    </source>
</evidence>
<organism evidence="4 5">
    <name type="scientific">Oopsacas minuta</name>
    <dbReference type="NCBI Taxonomy" id="111878"/>
    <lineage>
        <taxon>Eukaryota</taxon>
        <taxon>Metazoa</taxon>
        <taxon>Porifera</taxon>
        <taxon>Hexactinellida</taxon>
        <taxon>Hexasterophora</taxon>
        <taxon>Lyssacinosida</taxon>
        <taxon>Leucopsacidae</taxon>
        <taxon>Oopsacas</taxon>
    </lineage>
</organism>
<dbReference type="Gene3D" id="2.130.10.10">
    <property type="entry name" value="YVTN repeat-like/Quinoprotein amine dehydrogenase"/>
    <property type="match status" value="1"/>
</dbReference>
<keyword evidence="5" id="KW-1185">Reference proteome</keyword>
<dbReference type="PANTHER" id="PTHR13720:SF33">
    <property type="entry name" value="HELP DOMAIN-CONTAINING PROTEIN"/>
    <property type="match status" value="1"/>
</dbReference>
<evidence type="ECO:0000256" key="1">
    <source>
        <dbReference type="ARBA" id="ARBA00022574"/>
    </source>
</evidence>
<accession>A0AAV7JHL0</accession>
<gene>
    <name evidence="4" type="ORF">LOD99_8182</name>
</gene>
<dbReference type="SUPFAM" id="SSF50978">
    <property type="entry name" value="WD40 repeat-like"/>
    <property type="match status" value="1"/>
</dbReference>
<evidence type="ECO:0000313" key="5">
    <source>
        <dbReference type="Proteomes" id="UP001165289"/>
    </source>
</evidence>
<dbReference type="InterPro" id="IPR015943">
    <property type="entry name" value="WD40/YVTN_repeat-like_dom_sf"/>
</dbReference>
<dbReference type="InterPro" id="IPR055442">
    <property type="entry name" value="Beta-prop_EML-like_2nd"/>
</dbReference>
<protein>
    <recommendedName>
        <fullName evidence="3">EML-like second beta-propeller domain-containing protein</fullName>
    </recommendedName>
</protein>
<dbReference type="GO" id="GO:0008017">
    <property type="term" value="F:microtubule binding"/>
    <property type="evidence" value="ECO:0007669"/>
    <property type="project" value="TreeGrafter"/>
</dbReference>
<proteinExistence type="predicted"/>
<dbReference type="Proteomes" id="UP001165289">
    <property type="component" value="Unassembled WGS sequence"/>
</dbReference>
<evidence type="ECO:0000256" key="2">
    <source>
        <dbReference type="ARBA" id="ARBA00022737"/>
    </source>
</evidence>
<reference evidence="4 5" key="1">
    <citation type="journal article" date="2023" name="BMC Biol.">
        <title>The compact genome of the sponge Oopsacas minuta (Hexactinellida) is lacking key metazoan core genes.</title>
        <authorList>
            <person name="Santini S."/>
            <person name="Schenkelaars Q."/>
            <person name="Jourda C."/>
            <person name="Duchesne M."/>
            <person name="Belahbib H."/>
            <person name="Rocher C."/>
            <person name="Selva M."/>
            <person name="Riesgo A."/>
            <person name="Vervoort M."/>
            <person name="Leys S.P."/>
            <person name="Kodjabachian L."/>
            <person name="Le Bivic A."/>
            <person name="Borchiellini C."/>
            <person name="Claverie J.M."/>
            <person name="Renard E."/>
        </authorList>
    </citation>
    <scope>NUCLEOTIDE SEQUENCE [LARGE SCALE GENOMIC DNA]</scope>
    <source>
        <strain evidence="4">SPO-2</strain>
    </source>
</reference>
<feature type="domain" description="EML-like second beta-propeller" evidence="3">
    <location>
        <begin position="6"/>
        <end position="130"/>
    </location>
</feature>
<sequence>MASDIMKDHTVFHHRKESIQAVMFSPNDEFLAVGSNDNFVDIYAVQNNFKLIGVCRGASSFITHLDWNSDSSILQLNSGARERLFFSVSVTKIERIVPKTADIQDILWHTCNTLLGEEVSGIWQKYQVSMVISKLMDFKLFIFV</sequence>
<keyword evidence="1" id="KW-0853">WD repeat</keyword>
<keyword evidence="2" id="KW-0677">Repeat</keyword>
<dbReference type="EMBL" id="JAKMXF010000331">
    <property type="protein sequence ID" value="KAI6648392.1"/>
    <property type="molecule type" value="Genomic_DNA"/>
</dbReference>
<dbReference type="AlphaFoldDB" id="A0AAV7JHL0"/>